<feature type="signal peptide" evidence="1">
    <location>
        <begin position="1"/>
        <end position="18"/>
    </location>
</feature>
<dbReference type="AlphaFoldDB" id="A0A8T0HT83"/>
<dbReference type="Proteomes" id="UP000822688">
    <property type="component" value="Chromosome V"/>
</dbReference>
<reference evidence="2" key="1">
    <citation type="submission" date="2020-06" db="EMBL/GenBank/DDBJ databases">
        <title>WGS assembly of Ceratodon purpureus strain R40.</title>
        <authorList>
            <person name="Carey S.B."/>
            <person name="Jenkins J."/>
            <person name="Shu S."/>
            <person name="Lovell J.T."/>
            <person name="Sreedasyam A."/>
            <person name="Maumus F."/>
            <person name="Tiley G.P."/>
            <person name="Fernandez-Pozo N."/>
            <person name="Barry K."/>
            <person name="Chen C."/>
            <person name="Wang M."/>
            <person name="Lipzen A."/>
            <person name="Daum C."/>
            <person name="Saski C.A."/>
            <person name="Payton A.C."/>
            <person name="Mcbreen J.C."/>
            <person name="Conrad R.E."/>
            <person name="Kollar L.M."/>
            <person name="Olsson S."/>
            <person name="Huttunen S."/>
            <person name="Landis J.B."/>
            <person name="Wickett N.J."/>
            <person name="Johnson M.G."/>
            <person name="Rensing S.A."/>
            <person name="Grimwood J."/>
            <person name="Schmutz J."/>
            <person name="Mcdaniel S.F."/>
        </authorList>
    </citation>
    <scope>NUCLEOTIDE SEQUENCE</scope>
    <source>
        <strain evidence="2">R40</strain>
    </source>
</reference>
<feature type="chain" id="PRO_5035936900" evidence="1">
    <location>
        <begin position="19"/>
        <end position="66"/>
    </location>
</feature>
<dbReference type="EMBL" id="CM026426">
    <property type="protein sequence ID" value="KAG0573971.1"/>
    <property type="molecule type" value="Genomic_DNA"/>
</dbReference>
<accession>A0A8T0HT83</accession>
<keyword evidence="3" id="KW-1185">Reference proteome</keyword>
<comment type="caution">
    <text evidence="2">The sequence shown here is derived from an EMBL/GenBank/DDBJ whole genome shotgun (WGS) entry which is preliminary data.</text>
</comment>
<organism evidence="2 3">
    <name type="scientific">Ceratodon purpureus</name>
    <name type="common">Fire moss</name>
    <name type="synonym">Dicranum purpureum</name>
    <dbReference type="NCBI Taxonomy" id="3225"/>
    <lineage>
        <taxon>Eukaryota</taxon>
        <taxon>Viridiplantae</taxon>
        <taxon>Streptophyta</taxon>
        <taxon>Embryophyta</taxon>
        <taxon>Bryophyta</taxon>
        <taxon>Bryophytina</taxon>
        <taxon>Bryopsida</taxon>
        <taxon>Dicranidae</taxon>
        <taxon>Pseudoditrichales</taxon>
        <taxon>Ditrichaceae</taxon>
        <taxon>Ceratodon</taxon>
    </lineage>
</organism>
<sequence>MVVLPFSFLKYILGSAWLLVIPCDNNQESILEYQALGACFSPYNALFNLHTLLGSPADWNRGGISM</sequence>
<protein>
    <submittedName>
        <fullName evidence="2">Uncharacterized protein</fullName>
    </submittedName>
</protein>
<keyword evidence="1" id="KW-0732">Signal</keyword>
<proteinExistence type="predicted"/>
<gene>
    <name evidence="2" type="ORF">KC19_VG226100</name>
</gene>
<evidence type="ECO:0000256" key="1">
    <source>
        <dbReference type="SAM" id="SignalP"/>
    </source>
</evidence>
<evidence type="ECO:0000313" key="3">
    <source>
        <dbReference type="Proteomes" id="UP000822688"/>
    </source>
</evidence>
<name>A0A8T0HT83_CERPU</name>
<evidence type="ECO:0000313" key="2">
    <source>
        <dbReference type="EMBL" id="KAG0573971.1"/>
    </source>
</evidence>